<gene>
    <name evidence="2" type="ORF">Z518_09299</name>
</gene>
<dbReference type="VEuPathDB" id="FungiDB:Z518_09299"/>
<organism evidence="2 3">
    <name type="scientific">Rhinocladiella mackenziei CBS 650.93</name>
    <dbReference type="NCBI Taxonomy" id="1442369"/>
    <lineage>
        <taxon>Eukaryota</taxon>
        <taxon>Fungi</taxon>
        <taxon>Dikarya</taxon>
        <taxon>Ascomycota</taxon>
        <taxon>Pezizomycotina</taxon>
        <taxon>Eurotiomycetes</taxon>
        <taxon>Chaetothyriomycetidae</taxon>
        <taxon>Chaetothyriales</taxon>
        <taxon>Herpotrichiellaceae</taxon>
        <taxon>Rhinocladiella</taxon>
    </lineage>
</organism>
<dbReference type="GeneID" id="25297370"/>
<accession>A0A0D2GTD5</accession>
<dbReference type="EMBL" id="KN847481">
    <property type="protein sequence ID" value="KIX01573.1"/>
    <property type="molecule type" value="Genomic_DNA"/>
</dbReference>
<dbReference type="RefSeq" id="XP_013268709.1">
    <property type="nucleotide sequence ID" value="XM_013413255.1"/>
</dbReference>
<proteinExistence type="predicted"/>
<dbReference type="OrthoDB" id="4161723at2759"/>
<feature type="compositionally biased region" description="Basic and acidic residues" evidence="1">
    <location>
        <begin position="896"/>
        <end position="910"/>
    </location>
</feature>
<evidence type="ECO:0000256" key="1">
    <source>
        <dbReference type="SAM" id="MobiDB-lite"/>
    </source>
</evidence>
<feature type="region of interest" description="Disordered" evidence="1">
    <location>
        <begin position="255"/>
        <end position="278"/>
    </location>
</feature>
<evidence type="ECO:0000313" key="2">
    <source>
        <dbReference type="EMBL" id="KIX01573.1"/>
    </source>
</evidence>
<name>A0A0D2GTD5_9EURO</name>
<dbReference type="Proteomes" id="UP000053617">
    <property type="component" value="Unassembled WGS sequence"/>
</dbReference>
<keyword evidence="3" id="KW-1185">Reference proteome</keyword>
<evidence type="ECO:0000313" key="3">
    <source>
        <dbReference type="Proteomes" id="UP000053617"/>
    </source>
</evidence>
<feature type="region of interest" description="Disordered" evidence="1">
    <location>
        <begin position="848"/>
        <end position="977"/>
    </location>
</feature>
<feature type="compositionally biased region" description="Pro residues" evidence="1">
    <location>
        <begin position="861"/>
        <end position="874"/>
    </location>
</feature>
<feature type="compositionally biased region" description="Polar residues" evidence="1">
    <location>
        <begin position="259"/>
        <end position="273"/>
    </location>
</feature>
<sequence>MDPGRTPTPEERLRRQRHLVQKLIDDAKHIGEILSQERQKLKDLEISHAGDLDSKIKHLRISGEPPDLEDIPMRSPTILPSTHTEIEGDNSVQLDYAPGDTRFNPYFMAKYGAPSTVDAQKRPLAVIFDIDVQRFVDQELESGDDLWDLVIVSGLPSTGLSWSLSPPVATTVGEYLCRRWPDISELMRLIIERLSGNPTHNKPVAEQQLATSVLVDPKSRDPGSKVMVPAKVEKTALPSSGRDVATGIKDKQKKGWVVTTGNQSKASTETNTSKNHDKSARFEPCWELRPAEDLIGLTVSAFRDTEAKNPAELLMFMSGSTPQQADLVEALAWLSAVLCNVPKQKFPNACSVQLREIIRSDHTAFQVSLSHQGMHLRATGDCWASLFPSTPCTVGFPVCAPSDRATGLDLSFELMCTLCGIEYEVVENGGVVLYGQQSVVYPVFKENNCVQWHFIPCQDTSIINHAQWGQRLLCDDLDLLRNMRRHLLGLWNQPEITLGSDCIDFSNPKLKYSGAKPMNNLLTKDNITVGGAISLPKVLTLNGAYNFKIAKTRRNQYMKNFEGNLHRMINSPVILYNPVEKRAWMVSFVSVVLHLARYRAWLQRELGFRIPGCVAAADGGRAAFGSIRENYRSPLKIPMENEELSEDERNLTIRDYIEDVLASLDVARRESSRTRGIFRERILGFEFADIAKMKENMTMRRCNFDAVATGWAPLLDAVSIVLFYDGLSDPIVPSTQSQRAWERAGHCGRTMWRRVPEGYNILAASLPCLDYMSEHLNTGPNIRRLSYDYCWHSPCPRLFDLCARTRHHICNRLQELRPDGPDVVGPILSDENRKNAAVAFRFSTDMQTIQDHNPPGVGYTPTPPGTPSRIPPTPLASLPPAIRDGASLEPPLDTVGLDRTDTRREARLADEPVAAARTERVRIEPGGQSHTEMRHPGASRRSRGPAREQRRVERRRTARNGNIGQKSRSGGFWLFGK</sequence>
<dbReference type="AlphaFoldDB" id="A0A0D2GTD5"/>
<protein>
    <submittedName>
        <fullName evidence="2">Uncharacterized protein</fullName>
    </submittedName>
</protein>
<reference evidence="2 3" key="1">
    <citation type="submission" date="2015-01" db="EMBL/GenBank/DDBJ databases">
        <title>The Genome Sequence of Rhinocladiella mackenzie CBS 650.93.</title>
        <authorList>
            <consortium name="The Broad Institute Genomics Platform"/>
            <person name="Cuomo C."/>
            <person name="de Hoog S."/>
            <person name="Gorbushina A."/>
            <person name="Stielow B."/>
            <person name="Teixiera M."/>
            <person name="Abouelleil A."/>
            <person name="Chapman S.B."/>
            <person name="Priest M."/>
            <person name="Young S.K."/>
            <person name="Wortman J."/>
            <person name="Nusbaum C."/>
            <person name="Birren B."/>
        </authorList>
    </citation>
    <scope>NUCLEOTIDE SEQUENCE [LARGE SCALE GENOMIC DNA]</scope>
    <source>
        <strain evidence="2 3">CBS 650.93</strain>
    </source>
</reference>
<dbReference type="HOGENOM" id="CLU_304221_0_0_1"/>
<dbReference type="STRING" id="1442369.A0A0D2GTD5"/>